<evidence type="ECO:0000313" key="2">
    <source>
        <dbReference type="Proteomes" id="UP000006087"/>
    </source>
</evidence>
<comment type="caution">
    <text evidence="1">The sequence shown here is derived from an EMBL/GenBank/DDBJ whole genome shotgun (WGS) entry which is preliminary data.</text>
</comment>
<dbReference type="Proteomes" id="UP000006087">
    <property type="component" value="Unassembled WGS sequence"/>
</dbReference>
<dbReference type="EMBL" id="AGWU01000011">
    <property type="protein sequence ID" value="EKB21607.1"/>
    <property type="molecule type" value="Genomic_DNA"/>
</dbReference>
<proteinExistence type="predicted"/>
<dbReference type="HOGENOM" id="CLU_3283695_0_0_6"/>
<dbReference type="AlphaFoldDB" id="K1J0X0"/>
<sequence length="40" mass="4487">MMAFCFVAFLRIGALLLSWQYFPLPLGILSLLPLSVISFP</sequence>
<accession>K1J0X0</accession>
<gene>
    <name evidence="1" type="ORF">HMPREF1168_01159</name>
</gene>
<reference evidence="1 2" key="1">
    <citation type="submission" date="2012-06" db="EMBL/GenBank/DDBJ databases">
        <title>The Genome Sequence of Aeromonas veronii AMC34.</title>
        <authorList>
            <consortium name="The Broad Institute Genome Sequencing Platform"/>
            <person name="Earl A."/>
            <person name="Ward D."/>
            <person name="Feldgarden M."/>
            <person name="Gevers D."/>
            <person name="Graf J."/>
            <person name="Tomasi A."/>
            <person name="Horneman A."/>
            <person name="Walker B."/>
            <person name="Young S.K."/>
            <person name="Zeng Q."/>
            <person name="Gargeya S."/>
            <person name="Fitzgerald M."/>
            <person name="Haas B."/>
            <person name="Abouelleil A."/>
            <person name="Alvarado L."/>
            <person name="Arachchi H.M."/>
            <person name="Berlin A.M."/>
            <person name="Chapman S.B."/>
            <person name="Goldberg J."/>
            <person name="Griggs A."/>
            <person name="Gujja S."/>
            <person name="Hansen M."/>
            <person name="Howarth C."/>
            <person name="Imamovic A."/>
            <person name="Larimer J."/>
            <person name="McCowan C."/>
            <person name="Montmayeur A."/>
            <person name="Murphy C."/>
            <person name="Neiman D."/>
            <person name="Pearson M."/>
            <person name="Priest M."/>
            <person name="Roberts A."/>
            <person name="Saif S."/>
            <person name="Shea T."/>
            <person name="Sisk P."/>
            <person name="Sykes S."/>
            <person name="Wortman J."/>
            <person name="Nusbaum C."/>
            <person name="Birren B."/>
        </authorList>
    </citation>
    <scope>NUCLEOTIDE SEQUENCE [LARGE SCALE GENOMIC DNA]</scope>
    <source>
        <strain evidence="1 2">AMC34</strain>
    </source>
</reference>
<organism evidence="1 2">
    <name type="scientific">Aeromonas veronii AMC34</name>
    <dbReference type="NCBI Taxonomy" id="1073383"/>
    <lineage>
        <taxon>Bacteria</taxon>
        <taxon>Pseudomonadati</taxon>
        <taxon>Pseudomonadota</taxon>
        <taxon>Gammaproteobacteria</taxon>
        <taxon>Aeromonadales</taxon>
        <taxon>Aeromonadaceae</taxon>
        <taxon>Aeromonas</taxon>
    </lineage>
</organism>
<name>K1J0X0_AERVE</name>
<evidence type="ECO:0000313" key="1">
    <source>
        <dbReference type="EMBL" id="EKB21607.1"/>
    </source>
</evidence>
<protein>
    <submittedName>
        <fullName evidence="1">Uncharacterized protein</fullName>
    </submittedName>
</protein>